<keyword evidence="3" id="KW-1185">Reference proteome</keyword>
<keyword evidence="1" id="KW-0732">Signal</keyword>
<feature type="chain" id="PRO_5011492808" evidence="1">
    <location>
        <begin position="30"/>
        <end position="438"/>
    </location>
</feature>
<name>A0A1I2T9I5_9SPHI</name>
<sequence length="438" mass="48111">MKLLHYNMYQKLKYTLAACLLTISVAVNAQITVQSPYSKFGVGNVKGSLLPQFRAMGGISTAVSKNSFFNNINMQNPASYAGINAVTLDIGMNGTYNELRNSTITENSFNATLSHAAFGFNLGRKSGLSFGILPYSELGYNFKNTTKVGDKDVDFLYTGEGGLTKAYLGYGFGLGDHLKIGANLEYLFGNLSENRSTQYSTDPGAINSSIQDRNSVGGVNYSYGAQYDIRIDNKTSFVIGYSGSAASKIGSTKSKYVTQYTLDANGDPNPAADTLFVTENGKTNLKLPLVHNFGVTLQKADNWLIGADYRMGNWSNLSIDNVNQNLQDTYGFSVGGQITPDFSSINNYFKRVEYRLGFSYDKTYIQMNNQDVKQIAVTMGLGLPLSSYARGAVYKANLAAEFGKRGSLANGLLQERYVTFHLGFTLNDSSWFRRFKFD</sequence>
<dbReference type="Gene3D" id="2.40.160.60">
    <property type="entry name" value="Outer membrane protein transport protein (OMPP1/FadL/TodX)"/>
    <property type="match status" value="1"/>
</dbReference>
<accession>A0A1I2T9I5</accession>
<proteinExistence type="predicted"/>
<dbReference type="SUPFAM" id="SSF56935">
    <property type="entry name" value="Porins"/>
    <property type="match status" value="1"/>
</dbReference>
<dbReference type="RefSeq" id="WP_245768001.1">
    <property type="nucleotide sequence ID" value="NZ_FOPP01000001.1"/>
</dbReference>
<dbReference type="AlphaFoldDB" id="A0A1I2T9I5"/>
<reference evidence="2 3" key="1">
    <citation type="submission" date="2016-10" db="EMBL/GenBank/DDBJ databases">
        <authorList>
            <person name="de Groot N.N."/>
        </authorList>
    </citation>
    <scope>NUCLEOTIDE SEQUENCE [LARGE SCALE GENOMIC DNA]</scope>
    <source>
        <strain evidence="2 3">DSM 18684</strain>
    </source>
</reference>
<evidence type="ECO:0000256" key="1">
    <source>
        <dbReference type="SAM" id="SignalP"/>
    </source>
</evidence>
<organism evidence="2 3">
    <name type="scientific">Pedobacter insulae</name>
    <dbReference type="NCBI Taxonomy" id="414048"/>
    <lineage>
        <taxon>Bacteria</taxon>
        <taxon>Pseudomonadati</taxon>
        <taxon>Bacteroidota</taxon>
        <taxon>Sphingobacteriia</taxon>
        <taxon>Sphingobacteriales</taxon>
        <taxon>Sphingobacteriaceae</taxon>
        <taxon>Pedobacter</taxon>
    </lineage>
</organism>
<gene>
    <name evidence="2" type="ORF">SAMN04489864_101274</name>
</gene>
<dbReference type="STRING" id="414048.SAMN04489864_101274"/>
<dbReference type="Proteomes" id="UP000199666">
    <property type="component" value="Unassembled WGS sequence"/>
</dbReference>
<protein>
    <submittedName>
        <fullName evidence="2">Long-chain fatty acid transport protein</fullName>
    </submittedName>
</protein>
<evidence type="ECO:0000313" key="3">
    <source>
        <dbReference type="Proteomes" id="UP000199666"/>
    </source>
</evidence>
<feature type="signal peptide" evidence="1">
    <location>
        <begin position="1"/>
        <end position="29"/>
    </location>
</feature>
<dbReference type="EMBL" id="FOPP01000001">
    <property type="protein sequence ID" value="SFG61684.1"/>
    <property type="molecule type" value="Genomic_DNA"/>
</dbReference>
<evidence type="ECO:0000313" key="2">
    <source>
        <dbReference type="EMBL" id="SFG61684.1"/>
    </source>
</evidence>